<evidence type="ECO:0000256" key="2">
    <source>
        <dbReference type="ARBA" id="ARBA00022490"/>
    </source>
</evidence>
<dbReference type="PROSITE" id="PS00178">
    <property type="entry name" value="AA_TRNA_LIGASE_I"/>
    <property type="match status" value="1"/>
</dbReference>
<feature type="domain" description="Aminoacyl-tRNA synthetase class Ia" evidence="11">
    <location>
        <begin position="419"/>
        <end position="574"/>
    </location>
</feature>
<dbReference type="InterPro" id="IPR025709">
    <property type="entry name" value="Leu_tRNA-synth_edit"/>
</dbReference>
<dbReference type="InterPro" id="IPR002302">
    <property type="entry name" value="Leu-tRNA-ligase"/>
</dbReference>
<feature type="binding site" evidence="9">
    <location>
        <position position="618"/>
    </location>
    <ligand>
        <name>ATP</name>
        <dbReference type="ChEBI" id="CHEBI:30616"/>
    </ligand>
</feature>
<dbReference type="PANTHER" id="PTHR43740:SF2">
    <property type="entry name" value="LEUCINE--TRNA LIGASE, MITOCHONDRIAL"/>
    <property type="match status" value="1"/>
</dbReference>
<keyword evidence="7 9" id="KW-0030">Aminoacyl-tRNA synthetase</keyword>
<dbReference type="Pfam" id="PF09334">
    <property type="entry name" value="tRNA-synt_1g"/>
    <property type="match status" value="2"/>
</dbReference>
<evidence type="ECO:0000256" key="1">
    <source>
        <dbReference type="ARBA" id="ARBA00005594"/>
    </source>
</evidence>
<dbReference type="Gene3D" id="1.10.730.10">
    <property type="entry name" value="Isoleucyl-tRNA Synthetase, Domain 1"/>
    <property type="match status" value="2"/>
</dbReference>
<evidence type="ECO:0000256" key="6">
    <source>
        <dbReference type="ARBA" id="ARBA00022917"/>
    </source>
</evidence>
<dbReference type="InterPro" id="IPR002300">
    <property type="entry name" value="aa-tRNA-synth_Ia"/>
</dbReference>
<feature type="short sequence motif" description="'HIGH' region" evidence="9">
    <location>
        <begin position="54"/>
        <end position="64"/>
    </location>
</feature>
<evidence type="ECO:0000313" key="16">
    <source>
        <dbReference type="Proteomes" id="UP001325140"/>
    </source>
</evidence>
<dbReference type="EC" id="6.1.1.4" evidence="9"/>
<dbReference type="InterPro" id="IPR009008">
    <property type="entry name" value="Val/Leu/Ile-tRNA-synth_edit"/>
</dbReference>
<dbReference type="InterPro" id="IPR014729">
    <property type="entry name" value="Rossmann-like_a/b/a_fold"/>
</dbReference>
<dbReference type="InterPro" id="IPR009080">
    <property type="entry name" value="tRNAsynth_Ia_anticodon-bd"/>
</dbReference>
<evidence type="ECO:0000256" key="9">
    <source>
        <dbReference type="HAMAP-Rule" id="MF_00049"/>
    </source>
</evidence>
<dbReference type="InterPro" id="IPR013155">
    <property type="entry name" value="M/V/L/I-tRNA-synth_anticd-bd"/>
</dbReference>
<dbReference type="InterPro" id="IPR001412">
    <property type="entry name" value="aa-tRNA-synth_I_CS"/>
</dbReference>
<evidence type="ECO:0000259" key="14">
    <source>
        <dbReference type="Pfam" id="PF13603"/>
    </source>
</evidence>
<feature type="domain" description="Methionyl/Leucyl tRNA synthetase" evidence="13">
    <location>
        <begin position="614"/>
        <end position="656"/>
    </location>
</feature>
<dbReference type="Pfam" id="PF08264">
    <property type="entry name" value="Anticodon_1"/>
    <property type="match status" value="1"/>
</dbReference>
<sequence>MYIRHVRRFISNMSRYNHSKIADKWQRYWKENKTFSISNSEANEKKYYVLSMFPYPSGKLHVGHIRNYSISDAIARFKHALGYNVLHPVGWDAFGLPAENAAIEHNVHPKEWTLGNIKTMKEQLEKCGFSYDWDREIMTCSSSYCADQQHLFIEMLKHGLLYQKESEVNWDPIDKTVLANEQVIDGKGWRSGAVVEKKMLTQWFFKITNFAEHLLQDLLSLEKWPLRIKSMQEKWIGKSEGAEMIFRISDSTAIHHDLNDITVFTTRPETIFGCTFIAISSTHSVAKKLAQNDNRIHAILEEWKKSSTMEAESATKEKHSIITNLRFLHPICNTEIPLIIVNYIVDGYGTNAVFGCPAHDERDFEVAKAHSFPVISVIQDEMMINSDFLTGLSIKDARNRIIKYLESNKIGNRAVNFRLRDWSISRQRYWGCPIPVIYCSKCGTIAADEKSLPISLPEDRNLCKSEWLNVKCHICGSEATRETDTLDTFVESSWYFLKFILPDTPLKEWKNNATYTNQLNHWLPVDQYVGGAEHAVMHLIYSRFFTKALHQLGYIKFQEPFTALLNQGMVCHAAYKNEEKKWVDVKYVKKINETEYLRYIDSRNGREVHLVGIEKMSKSKLNGIDANDAIEQFGADAVRMFMLSDSPPDKDIEWSDVGIDGICKYLNKIYREIVSITTQNIKYTLSEDSHMQYIKIYAFTNDSNVLRCIHTTIRLVTESYEKHSFHKAIAFIRELSNTVLTTEVKSLELKAIALWMIVRLLNPIAPHITEECNQILSKITDSKLTLSKMKWPTYDIQYSQSETVKIAVQINGKTRNILEVQLNCSQEEVEQQAKLSHIVSKYIKGEIQKVIFIQNKILNFITKN</sequence>
<dbReference type="SUPFAM" id="SSF52374">
    <property type="entry name" value="Nucleotidylyl transferase"/>
    <property type="match status" value="1"/>
</dbReference>
<evidence type="ECO:0000256" key="5">
    <source>
        <dbReference type="ARBA" id="ARBA00022840"/>
    </source>
</evidence>
<dbReference type="PRINTS" id="PR00985">
    <property type="entry name" value="TRNASYNTHLEU"/>
</dbReference>
<comment type="subcellular location">
    <subcellularLocation>
        <location evidence="9">Cytoplasm</location>
    </subcellularLocation>
</comment>
<dbReference type="Gene3D" id="3.40.50.620">
    <property type="entry name" value="HUPs"/>
    <property type="match status" value="2"/>
</dbReference>
<dbReference type="Gene3D" id="3.10.20.590">
    <property type="match status" value="1"/>
</dbReference>
<evidence type="ECO:0000256" key="10">
    <source>
        <dbReference type="RuleBase" id="RU363035"/>
    </source>
</evidence>
<name>A0ABZ0UQ10_9RICK</name>
<reference evidence="15" key="1">
    <citation type="submission" date="2022-10" db="EMBL/GenBank/DDBJ databases">
        <title>Host association and intracellularity evolved multiple times independently in the Rickettsiales.</title>
        <authorList>
            <person name="Castelli M."/>
            <person name="Nardi T."/>
            <person name="Gammuto L."/>
            <person name="Bellinzona G."/>
            <person name="Sabaneyeva E."/>
            <person name="Potekhin A."/>
            <person name="Serra V."/>
            <person name="Petroni G."/>
            <person name="Sassera D."/>
        </authorList>
    </citation>
    <scope>NUCLEOTIDE SEQUENCE [LARGE SCALE GENOMIC DNA]</scope>
    <source>
        <strain evidence="15">US_Bl 11III1</strain>
    </source>
</reference>
<evidence type="ECO:0000259" key="12">
    <source>
        <dbReference type="Pfam" id="PF08264"/>
    </source>
</evidence>
<dbReference type="EMBL" id="CP110343">
    <property type="protein sequence ID" value="WPX97789.1"/>
    <property type="molecule type" value="Genomic_DNA"/>
</dbReference>
<proteinExistence type="inferred from homology"/>
<dbReference type="CDD" id="cd00812">
    <property type="entry name" value="LeuRS_core"/>
    <property type="match status" value="1"/>
</dbReference>
<dbReference type="InterPro" id="IPR015413">
    <property type="entry name" value="Methionyl/Leucyl_tRNA_Synth"/>
</dbReference>
<feature type="short sequence motif" description="'KMSKS' region" evidence="9">
    <location>
        <begin position="615"/>
        <end position="619"/>
    </location>
</feature>
<dbReference type="GO" id="GO:0016874">
    <property type="term" value="F:ligase activity"/>
    <property type="evidence" value="ECO:0007669"/>
    <property type="project" value="UniProtKB-KW"/>
</dbReference>
<dbReference type="SUPFAM" id="SSF50677">
    <property type="entry name" value="ValRS/IleRS/LeuRS editing domain"/>
    <property type="match status" value="1"/>
</dbReference>
<dbReference type="Proteomes" id="UP001325140">
    <property type="component" value="Chromosome"/>
</dbReference>
<feature type="domain" description="Methionyl/Valyl/Leucyl/Isoleucyl-tRNA synthetase anticodon-binding" evidence="12">
    <location>
        <begin position="702"/>
        <end position="824"/>
    </location>
</feature>
<accession>A0ABZ0UQ10</accession>
<keyword evidence="4 9" id="KW-0547">Nucleotide-binding</keyword>
<feature type="domain" description="Leucyl-tRNA synthetase editing" evidence="14">
    <location>
        <begin position="234"/>
        <end position="405"/>
    </location>
</feature>
<dbReference type="Gene3D" id="2.20.28.290">
    <property type="match status" value="1"/>
</dbReference>
<keyword evidence="16" id="KW-1185">Reference proteome</keyword>
<evidence type="ECO:0000256" key="7">
    <source>
        <dbReference type="ARBA" id="ARBA00023146"/>
    </source>
</evidence>
<feature type="domain" description="Methionyl/Leucyl tRNA synthetase" evidence="13">
    <location>
        <begin position="48"/>
        <end position="183"/>
    </location>
</feature>
<evidence type="ECO:0000256" key="8">
    <source>
        <dbReference type="ARBA" id="ARBA00047469"/>
    </source>
</evidence>
<gene>
    <name evidence="9" type="primary">leuS</name>
    <name evidence="15" type="ORF">Fokcrypt_00307</name>
</gene>
<dbReference type="Pfam" id="PF13603">
    <property type="entry name" value="tRNA-synt_1_2"/>
    <property type="match status" value="1"/>
</dbReference>
<comment type="catalytic activity">
    <reaction evidence="8 9">
        <text>tRNA(Leu) + L-leucine + ATP = L-leucyl-tRNA(Leu) + AMP + diphosphate</text>
        <dbReference type="Rhea" id="RHEA:11688"/>
        <dbReference type="Rhea" id="RHEA-COMP:9613"/>
        <dbReference type="Rhea" id="RHEA-COMP:9622"/>
        <dbReference type="ChEBI" id="CHEBI:30616"/>
        <dbReference type="ChEBI" id="CHEBI:33019"/>
        <dbReference type="ChEBI" id="CHEBI:57427"/>
        <dbReference type="ChEBI" id="CHEBI:78442"/>
        <dbReference type="ChEBI" id="CHEBI:78494"/>
        <dbReference type="ChEBI" id="CHEBI:456215"/>
        <dbReference type="EC" id="6.1.1.4"/>
    </reaction>
</comment>
<evidence type="ECO:0000256" key="4">
    <source>
        <dbReference type="ARBA" id="ARBA00022741"/>
    </source>
</evidence>
<protein>
    <recommendedName>
        <fullName evidence="9">Leucine--tRNA ligase</fullName>
        <ecNumber evidence="9">6.1.1.4</ecNumber>
    </recommendedName>
    <alternativeName>
        <fullName evidence="9">Leucyl-tRNA synthetase</fullName>
        <shortName evidence="9">LeuRS</shortName>
    </alternativeName>
</protein>
<keyword evidence="6 9" id="KW-0648">Protein biosynthesis</keyword>
<evidence type="ECO:0000259" key="11">
    <source>
        <dbReference type="Pfam" id="PF00133"/>
    </source>
</evidence>
<evidence type="ECO:0000256" key="3">
    <source>
        <dbReference type="ARBA" id="ARBA00022598"/>
    </source>
</evidence>
<dbReference type="SUPFAM" id="SSF47323">
    <property type="entry name" value="Anticodon-binding domain of a subclass of class I aminoacyl-tRNA synthetases"/>
    <property type="match status" value="1"/>
</dbReference>
<keyword evidence="2 9" id="KW-0963">Cytoplasm</keyword>
<dbReference type="HAMAP" id="MF_00049_B">
    <property type="entry name" value="Leu_tRNA_synth_B"/>
    <property type="match status" value="1"/>
</dbReference>
<keyword evidence="3 9" id="KW-0436">Ligase</keyword>
<dbReference type="NCBIfam" id="TIGR00396">
    <property type="entry name" value="leuS_bact"/>
    <property type="match status" value="1"/>
</dbReference>
<organism evidence="15 16">
    <name type="scientific">Candidatus Fokinia crypta</name>
    <dbReference type="NCBI Taxonomy" id="1920990"/>
    <lineage>
        <taxon>Bacteria</taxon>
        <taxon>Pseudomonadati</taxon>
        <taxon>Pseudomonadota</taxon>
        <taxon>Alphaproteobacteria</taxon>
        <taxon>Rickettsiales</taxon>
        <taxon>Candidatus Midichloriaceae</taxon>
        <taxon>Candidatus Fokinia</taxon>
    </lineage>
</organism>
<dbReference type="PANTHER" id="PTHR43740">
    <property type="entry name" value="LEUCYL-TRNA SYNTHETASE"/>
    <property type="match status" value="1"/>
</dbReference>
<evidence type="ECO:0000313" key="15">
    <source>
        <dbReference type="EMBL" id="WPX97789.1"/>
    </source>
</evidence>
<keyword evidence="5 9" id="KW-0067">ATP-binding</keyword>
<dbReference type="Pfam" id="PF00133">
    <property type="entry name" value="tRNA-synt_1"/>
    <property type="match status" value="1"/>
</dbReference>
<comment type="similarity">
    <text evidence="1 9 10">Belongs to the class-I aminoacyl-tRNA synthetase family.</text>
</comment>
<evidence type="ECO:0000259" key="13">
    <source>
        <dbReference type="Pfam" id="PF09334"/>
    </source>
</evidence>